<organism evidence="1 2">
    <name type="scientific">Diplocloster modestus</name>
    <dbReference type="NCBI Taxonomy" id="2850322"/>
    <lineage>
        <taxon>Bacteria</taxon>
        <taxon>Bacillati</taxon>
        <taxon>Bacillota</taxon>
        <taxon>Clostridia</taxon>
        <taxon>Lachnospirales</taxon>
        <taxon>Lachnospiraceae</taxon>
        <taxon>Diplocloster</taxon>
    </lineage>
</organism>
<keyword evidence="2" id="KW-1185">Reference proteome</keyword>
<protein>
    <submittedName>
        <fullName evidence="1">Uncharacterized protein</fullName>
    </submittedName>
</protein>
<name>A0ABS6K8F8_9FIRM</name>
<comment type="caution">
    <text evidence="1">The sequence shown here is derived from an EMBL/GenBank/DDBJ whole genome shotgun (WGS) entry which is preliminary data.</text>
</comment>
<dbReference type="Proteomes" id="UP001314681">
    <property type="component" value="Unassembled WGS sequence"/>
</dbReference>
<dbReference type="EMBL" id="JAHQCX010000007">
    <property type="protein sequence ID" value="MBU9726787.1"/>
    <property type="molecule type" value="Genomic_DNA"/>
</dbReference>
<reference evidence="1 2" key="1">
    <citation type="submission" date="2021-06" db="EMBL/GenBank/DDBJ databases">
        <title>Description of novel taxa of the family Lachnospiraceae.</title>
        <authorList>
            <person name="Chaplin A.V."/>
            <person name="Sokolova S.R."/>
            <person name="Pikina A.P."/>
            <person name="Korzhanova M."/>
            <person name="Belova V."/>
            <person name="Korostin D."/>
            <person name="Efimov B.A."/>
        </authorList>
    </citation>
    <scope>NUCLEOTIDE SEQUENCE [LARGE SCALE GENOMIC DNA]</scope>
    <source>
        <strain evidence="1 2">ASD4241</strain>
    </source>
</reference>
<evidence type="ECO:0000313" key="1">
    <source>
        <dbReference type="EMBL" id="MBU9726787.1"/>
    </source>
</evidence>
<dbReference type="SUPFAM" id="SSF55920">
    <property type="entry name" value="Creatinase/aminopeptidase"/>
    <property type="match status" value="1"/>
</dbReference>
<gene>
    <name evidence="1" type="ORF">KTH90_12250</name>
</gene>
<dbReference type="Gene3D" id="3.90.230.10">
    <property type="entry name" value="Creatinase/methionine aminopeptidase superfamily"/>
    <property type="match status" value="1"/>
</dbReference>
<accession>A0ABS6K8F8</accession>
<sequence>MVQYTSLKALYEELNTKHPIQKMGIAGFDAMSYDLGCTIRDAFPCDLVNINDMLFKLRLDKSEHEAACLREAGRIAEGGVKAVMNADIIGMSEHQAASIGEAACRAAGAEAMIFTLFSSRERTETIVGKSSGKIIEEQLLGNAKTIASKYVKEMDEVIAVRNLKMPGATGKYHSASELYGV</sequence>
<evidence type="ECO:0000313" key="2">
    <source>
        <dbReference type="Proteomes" id="UP001314681"/>
    </source>
</evidence>
<dbReference type="RefSeq" id="WP_158352890.1">
    <property type="nucleotide sequence ID" value="NZ_JAHQCX010000007.1"/>
</dbReference>
<dbReference type="InterPro" id="IPR036005">
    <property type="entry name" value="Creatinase/aminopeptidase-like"/>
</dbReference>
<proteinExistence type="predicted"/>